<protein>
    <submittedName>
        <fullName evidence="6">Glycosyl hydrolase family 26</fullName>
    </submittedName>
</protein>
<accession>A0A4R5A8N9</accession>
<dbReference type="SUPFAM" id="SSF51445">
    <property type="entry name" value="(Trans)glycosidases"/>
    <property type="match status" value="1"/>
</dbReference>
<evidence type="ECO:0000313" key="6">
    <source>
        <dbReference type="EMBL" id="TDD68391.1"/>
    </source>
</evidence>
<reference evidence="6 7" key="1">
    <citation type="submission" date="2019-03" db="EMBL/GenBank/DDBJ databases">
        <title>Draft genome sequences of novel Actinobacteria.</title>
        <authorList>
            <person name="Sahin N."/>
            <person name="Ay H."/>
            <person name="Saygin H."/>
        </authorList>
    </citation>
    <scope>NUCLEOTIDE SEQUENCE [LARGE SCALE GENOMIC DNA]</scope>
    <source>
        <strain evidence="6 7">DSM 45941</strain>
    </source>
</reference>
<dbReference type="GO" id="GO:0004553">
    <property type="term" value="F:hydrolase activity, hydrolyzing O-glycosyl compounds"/>
    <property type="evidence" value="ECO:0007669"/>
    <property type="project" value="InterPro"/>
</dbReference>
<name>A0A4R5A8N9_9ACTN</name>
<feature type="non-terminal residue" evidence="6">
    <location>
        <position position="332"/>
    </location>
</feature>
<comment type="similarity">
    <text evidence="3">Belongs to the glycosyl hydrolase 26 family.</text>
</comment>
<dbReference type="AlphaFoldDB" id="A0A4R5A8N9"/>
<dbReference type="Proteomes" id="UP000295578">
    <property type="component" value="Unassembled WGS sequence"/>
</dbReference>
<keyword evidence="1 3" id="KW-0378">Hydrolase</keyword>
<evidence type="ECO:0000259" key="5">
    <source>
        <dbReference type="PROSITE" id="PS51764"/>
    </source>
</evidence>
<dbReference type="InterPro" id="IPR017853">
    <property type="entry name" value="GH"/>
</dbReference>
<comment type="caution">
    <text evidence="6">The sequence shown here is derived from an EMBL/GenBank/DDBJ whole genome shotgun (WGS) entry which is preliminary data.</text>
</comment>
<evidence type="ECO:0000256" key="2">
    <source>
        <dbReference type="ARBA" id="ARBA00023295"/>
    </source>
</evidence>
<feature type="active site" description="Proton donor" evidence="3">
    <location>
        <position position="147"/>
    </location>
</feature>
<dbReference type="EMBL" id="SMKY01000270">
    <property type="protein sequence ID" value="TDD68391.1"/>
    <property type="molecule type" value="Genomic_DNA"/>
</dbReference>
<evidence type="ECO:0000256" key="4">
    <source>
        <dbReference type="SAM" id="MobiDB-lite"/>
    </source>
</evidence>
<evidence type="ECO:0000256" key="1">
    <source>
        <dbReference type="ARBA" id="ARBA00022801"/>
    </source>
</evidence>
<keyword evidence="2 3" id="KW-0326">Glycosidase</keyword>
<evidence type="ECO:0000256" key="3">
    <source>
        <dbReference type="PROSITE-ProRule" id="PRU01100"/>
    </source>
</evidence>
<proteinExistence type="inferred from homology"/>
<evidence type="ECO:0000313" key="7">
    <source>
        <dbReference type="Proteomes" id="UP000295578"/>
    </source>
</evidence>
<dbReference type="InterPro" id="IPR022790">
    <property type="entry name" value="GH26_dom"/>
</dbReference>
<sequence length="332" mass="36490">MALVLMASVFTTWTQPRSIRNSTKYVPLGAFLGSGPEGIARVARFERWLGSTVTVGRTYLPGDDWHEIEGPRNLLTAWARWKAADPRRMLVLNVPMMAPNEAWVPVPALASLLRGGARGTFDRHYRTLAQRLVEAGAQDTVIVLGWEMNGNAYGGRCAPDPAAWKAYWRRIVTAMRATPGARFRFDFAPTRGRDAIPWTECYPGDDVVDIIGSDSYDQPAGESFQDFVNEPYGLRAQADFAAGRGKPISFPEWGLFRNSDNPEYVRGMHDWIVSHDTVYQSVTDYCPHGVWSCGGNPRSAAAYRELFGGVTAPPPSSPGPFAPAPSAPIPAT</sequence>
<dbReference type="PROSITE" id="PS51764">
    <property type="entry name" value="GH26"/>
    <property type="match status" value="1"/>
</dbReference>
<feature type="active site" description="Nucleophile" evidence="3">
    <location>
        <position position="252"/>
    </location>
</feature>
<feature type="region of interest" description="Disordered" evidence="4">
    <location>
        <begin position="313"/>
        <end position="332"/>
    </location>
</feature>
<dbReference type="Gene3D" id="3.20.20.80">
    <property type="entry name" value="Glycosidases"/>
    <property type="match status" value="1"/>
</dbReference>
<gene>
    <name evidence="6" type="ORF">E1293_37000</name>
</gene>
<feature type="domain" description="GH26" evidence="5">
    <location>
        <begin position="1"/>
        <end position="316"/>
    </location>
</feature>
<keyword evidence="7" id="KW-1185">Reference proteome</keyword>
<dbReference type="Pfam" id="PF02156">
    <property type="entry name" value="Glyco_hydro_26"/>
    <property type="match status" value="1"/>
</dbReference>
<organism evidence="6 7">
    <name type="scientific">Actinomadura darangshiensis</name>
    <dbReference type="NCBI Taxonomy" id="705336"/>
    <lineage>
        <taxon>Bacteria</taxon>
        <taxon>Bacillati</taxon>
        <taxon>Actinomycetota</taxon>
        <taxon>Actinomycetes</taxon>
        <taxon>Streptosporangiales</taxon>
        <taxon>Thermomonosporaceae</taxon>
        <taxon>Actinomadura</taxon>
    </lineage>
</organism>
<dbReference type="OrthoDB" id="3684589at2"/>